<dbReference type="Gene3D" id="3.40.190.10">
    <property type="entry name" value="Periplasmic binding protein-like II"/>
    <property type="match status" value="2"/>
</dbReference>
<evidence type="ECO:0000313" key="5">
    <source>
        <dbReference type="EMBL" id="KAA0970897.1"/>
    </source>
</evidence>
<comment type="caution">
    <text evidence="5">The sequence shown here is derived from an EMBL/GenBank/DDBJ whole genome shotgun (WGS) entry which is preliminary data.</text>
</comment>
<evidence type="ECO:0000313" key="6">
    <source>
        <dbReference type="Proteomes" id="UP000324738"/>
    </source>
</evidence>
<name>A0A5B0DVN7_9HYPH</name>
<comment type="similarity">
    <text evidence="2">Belongs to the bacterial solute-binding protein SsuA/TauA family.</text>
</comment>
<protein>
    <submittedName>
        <fullName evidence="5">ABC transporter substrate-binding protein</fullName>
    </submittedName>
</protein>
<proteinExistence type="inferred from homology"/>
<keyword evidence="6" id="KW-1185">Reference proteome</keyword>
<dbReference type="AlphaFoldDB" id="A0A5B0DVN7"/>
<comment type="subcellular location">
    <subcellularLocation>
        <location evidence="1">Periplasm</location>
    </subcellularLocation>
</comment>
<evidence type="ECO:0000256" key="1">
    <source>
        <dbReference type="ARBA" id="ARBA00004418"/>
    </source>
</evidence>
<evidence type="ECO:0000256" key="4">
    <source>
        <dbReference type="SAM" id="SignalP"/>
    </source>
</evidence>
<dbReference type="PANTHER" id="PTHR30024:SF47">
    <property type="entry name" value="TAURINE-BINDING PERIPLASMIC PROTEIN"/>
    <property type="match status" value="1"/>
</dbReference>
<reference evidence="5 6" key="1">
    <citation type="submission" date="2019-08" db="EMBL/GenBank/DDBJ databases">
        <title>Aureimonas fodiniaquatilis sp. nov., isolated from a coal mine wastewater.</title>
        <authorList>
            <person name="Kim W."/>
        </authorList>
    </citation>
    <scope>NUCLEOTIDE SEQUENCE [LARGE SCALE GENOMIC DNA]</scope>
    <source>
        <strain evidence="5 6">CAU 1482</strain>
    </source>
</reference>
<dbReference type="GO" id="GO:0042597">
    <property type="term" value="C:periplasmic space"/>
    <property type="evidence" value="ECO:0007669"/>
    <property type="project" value="UniProtKB-SubCell"/>
</dbReference>
<dbReference type="EMBL" id="VTWH01000002">
    <property type="protein sequence ID" value="KAA0970897.1"/>
    <property type="molecule type" value="Genomic_DNA"/>
</dbReference>
<dbReference type="SUPFAM" id="SSF53850">
    <property type="entry name" value="Periplasmic binding protein-like II"/>
    <property type="match status" value="1"/>
</dbReference>
<sequence>MTLFSKDLSRRSLGKSALAFMLLASGVSLAQAQDKIPVRFGILAPSSSNIYFFLGVEKGIYEAHGLDVQPTTFLRGGPEVIAAAASGQVDIGTLGTPIIIGISRQVPIKVVGSPALKGQEFLLVGTNDTEKVEDLAGATVAVASVGGGQSQALRYILAAHNVDAQSVNEIAYGGGGNGYAAFASGQIKAAIFSEPYATRLIQEGNGKLLAEAKDYYGRYQHSYIFASDAFIASNPEAIRKFFEASAEAIRYARDNREELLDFSEKTLNLDRDLLNTIYDKYLPEWDDTQVVDEEGLVNAVRILKEVGDIDQSFEPELSTIVNTSFVGAGS</sequence>
<gene>
    <name evidence="5" type="ORF">FPY71_10550</name>
</gene>
<dbReference type="Pfam" id="PF13379">
    <property type="entry name" value="NMT1_2"/>
    <property type="match status" value="1"/>
</dbReference>
<evidence type="ECO:0000256" key="2">
    <source>
        <dbReference type="ARBA" id="ARBA00010742"/>
    </source>
</evidence>
<evidence type="ECO:0000256" key="3">
    <source>
        <dbReference type="ARBA" id="ARBA00022729"/>
    </source>
</evidence>
<feature type="chain" id="PRO_5023151202" evidence="4">
    <location>
        <begin position="31"/>
        <end position="330"/>
    </location>
</feature>
<organism evidence="5 6">
    <name type="scientific">Aureimonas fodinaquatilis</name>
    <dbReference type="NCBI Taxonomy" id="2565783"/>
    <lineage>
        <taxon>Bacteria</taxon>
        <taxon>Pseudomonadati</taxon>
        <taxon>Pseudomonadota</taxon>
        <taxon>Alphaproteobacteria</taxon>
        <taxon>Hyphomicrobiales</taxon>
        <taxon>Aurantimonadaceae</taxon>
        <taxon>Aureimonas</taxon>
    </lineage>
</organism>
<feature type="signal peptide" evidence="4">
    <location>
        <begin position="1"/>
        <end position="30"/>
    </location>
</feature>
<accession>A0A5B0DVN7</accession>
<keyword evidence="3 4" id="KW-0732">Signal</keyword>
<dbReference type="Proteomes" id="UP000324738">
    <property type="component" value="Unassembled WGS sequence"/>
</dbReference>
<dbReference type="PANTHER" id="PTHR30024">
    <property type="entry name" value="ALIPHATIC SULFONATES-BINDING PROTEIN-RELATED"/>
    <property type="match status" value="1"/>
</dbReference>
<dbReference type="OrthoDB" id="570524at2"/>
<dbReference type="RefSeq" id="WP_149300209.1">
    <property type="nucleotide sequence ID" value="NZ_VTWH01000002.1"/>
</dbReference>